<name>A0A1V2LI87_PICKU</name>
<gene>
    <name evidence="1" type="ORF">BOH78_4855</name>
</gene>
<comment type="caution">
    <text evidence="1">The sequence shown here is derived from an EMBL/GenBank/DDBJ whole genome shotgun (WGS) entry which is preliminary data.</text>
</comment>
<evidence type="ECO:0000313" key="1">
    <source>
        <dbReference type="EMBL" id="ONH70933.1"/>
    </source>
</evidence>
<evidence type="ECO:0000313" key="2">
    <source>
        <dbReference type="Proteomes" id="UP000189274"/>
    </source>
</evidence>
<sequence>MVVLFTNVSAQLWKSTNGEGETRKLRKEHKELLGAQVLLNRSKFKKLDRWLVRFLEFQLKDVKDVKDVKDIEHIEEVEEVEDVK</sequence>
<accession>A0A1V2LI87</accession>
<proteinExistence type="predicted"/>
<reference evidence="2" key="1">
    <citation type="journal article" date="2017" name="Genome Announc.">
        <title>Genome sequences of Cyberlindnera fabianii 65, Pichia kudriavzevii 129, and Saccharomyces cerevisiae 131 isolated from fermented masau fruits in Zimbabwe.</title>
        <authorList>
            <person name="van Rijswijck I.M.H."/>
            <person name="Derks M.F.L."/>
            <person name="Abee T."/>
            <person name="de Ridder D."/>
            <person name="Smid E.J."/>
        </authorList>
    </citation>
    <scope>NUCLEOTIDE SEQUENCE [LARGE SCALE GENOMIC DNA]</scope>
    <source>
        <strain evidence="2">129</strain>
    </source>
</reference>
<dbReference type="Proteomes" id="UP000189274">
    <property type="component" value="Unassembled WGS sequence"/>
</dbReference>
<protein>
    <submittedName>
        <fullName evidence="1">Uncharacterized protein</fullName>
    </submittedName>
</protein>
<dbReference type="AlphaFoldDB" id="A0A1V2LI87"/>
<dbReference type="EMBL" id="MQVM01000047">
    <property type="protein sequence ID" value="ONH70933.1"/>
    <property type="molecule type" value="Genomic_DNA"/>
</dbReference>
<organism evidence="1 2">
    <name type="scientific">Pichia kudriavzevii</name>
    <name type="common">Yeast</name>
    <name type="synonym">Issatchenkia orientalis</name>
    <dbReference type="NCBI Taxonomy" id="4909"/>
    <lineage>
        <taxon>Eukaryota</taxon>
        <taxon>Fungi</taxon>
        <taxon>Dikarya</taxon>
        <taxon>Ascomycota</taxon>
        <taxon>Saccharomycotina</taxon>
        <taxon>Pichiomycetes</taxon>
        <taxon>Pichiales</taxon>
        <taxon>Pichiaceae</taxon>
        <taxon>Pichia</taxon>
    </lineage>
</organism>